<dbReference type="CDD" id="cd03140">
    <property type="entry name" value="GATase1_PfpI_3"/>
    <property type="match status" value="1"/>
</dbReference>
<feature type="domain" description="DJ-1/PfpI" evidence="1">
    <location>
        <begin position="2"/>
        <end position="163"/>
    </location>
</feature>
<dbReference type="InterPro" id="IPR029062">
    <property type="entry name" value="Class_I_gatase-like"/>
</dbReference>
<dbReference type="Proteomes" id="UP000594455">
    <property type="component" value="Chromosome"/>
</dbReference>
<sequence>MKKALFLLLDEFADWEGAYLSSTLHQSDSWSVSTVSINKKVSSLGGFSVLVDYVIDGEPKDYDLLVMIGGDSWDIDSERLFNFVNEAFKKNIVIGAICGAVDYLARNGFLNKYKHTGNSAYMWQNYKKYKPEFKFIEKQSVRDNSLITANGTAPLEFTESILREIDFTSEENIKKKMFMNRFGFYKYSEKYGNPYV</sequence>
<dbReference type="GO" id="GO:0016740">
    <property type="term" value="F:transferase activity"/>
    <property type="evidence" value="ECO:0007669"/>
    <property type="project" value="UniProtKB-KW"/>
</dbReference>
<proteinExistence type="predicted"/>
<gene>
    <name evidence="2" type="ORF">ISP08_08275</name>
</gene>
<accession>A0A7T1F946</accession>
<dbReference type="PANTHER" id="PTHR48094">
    <property type="entry name" value="PROTEIN/NUCLEIC ACID DEGLYCASE DJ-1-RELATED"/>
    <property type="match status" value="1"/>
</dbReference>
<name>A0A7T1F946_9STAP</name>
<dbReference type="KEGG" id="sllo:ISP08_08275"/>
<evidence type="ECO:0000313" key="3">
    <source>
        <dbReference type="Proteomes" id="UP000594455"/>
    </source>
</evidence>
<dbReference type="InterPro" id="IPR050325">
    <property type="entry name" value="Prot/Nucl_acid_deglycase"/>
</dbReference>
<protein>
    <submittedName>
        <fullName evidence="2">Glutamine amidotransferase</fullName>
    </submittedName>
</protein>
<dbReference type="GO" id="GO:0005737">
    <property type="term" value="C:cytoplasm"/>
    <property type="evidence" value="ECO:0007669"/>
    <property type="project" value="TreeGrafter"/>
</dbReference>
<keyword evidence="2" id="KW-0315">Glutamine amidotransferase</keyword>
<evidence type="ECO:0000313" key="2">
    <source>
        <dbReference type="EMBL" id="QPM74341.1"/>
    </source>
</evidence>
<dbReference type="EMBL" id="CP064056">
    <property type="protein sequence ID" value="QPM74341.1"/>
    <property type="molecule type" value="Genomic_DNA"/>
</dbReference>
<evidence type="ECO:0000259" key="1">
    <source>
        <dbReference type="Pfam" id="PF01965"/>
    </source>
</evidence>
<keyword evidence="2" id="KW-0808">Transferase</keyword>
<reference evidence="2 3" key="1">
    <citation type="submission" date="2020-10" db="EMBL/GenBank/DDBJ databases">
        <title>Closed genome sequences of Staphylococcus lloydii sp. nov. and Staphylococcus durrellii sp. nov. Isolated from Captive Fruit Bats (Pteropus livingstonii).</title>
        <authorList>
            <person name="Fountain K."/>
        </authorList>
    </citation>
    <scope>NUCLEOTIDE SEQUENCE [LARGE SCALE GENOMIC DNA]</scope>
    <source>
        <strain evidence="2 3">23_2_7_LY</strain>
    </source>
</reference>
<dbReference type="AlphaFoldDB" id="A0A7T1F946"/>
<organism evidence="2 3">
    <name type="scientific">Staphylococcus lloydii</name>
    <dbReference type="NCBI Taxonomy" id="2781774"/>
    <lineage>
        <taxon>Bacteria</taxon>
        <taxon>Bacillati</taxon>
        <taxon>Bacillota</taxon>
        <taxon>Bacilli</taxon>
        <taxon>Bacillales</taxon>
        <taxon>Staphylococcaceae</taxon>
        <taxon>Staphylococcus</taxon>
    </lineage>
</organism>
<dbReference type="Pfam" id="PF01965">
    <property type="entry name" value="DJ-1_PfpI"/>
    <property type="match status" value="1"/>
</dbReference>
<dbReference type="PANTHER" id="PTHR48094:SF19">
    <property type="entry name" value="DJ-1_PFPI DOMAIN-CONTAINING PROTEIN"/>
    <property type="match status" value="1"/>
</dbReference>
<dbReference type="RefSeq" id="WP_195718306.1">
    <property type="nucleotide sequence ID" value="NZ_CP064056.1"/>
</dbReference>
<dbReference type="SUPFAM" id="SSF52317">
    <property type="entry name" value="Class I glutamine amidotransferase-like"/>
    <property type="match status" value="1"/>
</dbReference>
<dbReference type="InterPro" id="IPR002818">
    <property type="entry name" value="DJ-1/PfpI"/>
</dbReference>
<dbReference type="Gene3D" id="3.40.50.880">
    <property type="match status" value="1"/>
</dbReference>
<keyword evidence="3" id="KW-1185">Reference proteome</keyword>